<evidence type="ECO:0000313" key="8">
    <source>
        <dbReference type="Proteomes" id="UP001153203"/>
    </source>
</evidence>
<dbReference type="CDD" id="cd00198">
    <property type="entry name" value="vWFA"/>
    <property type="match status" value="1"/>
</dbReference>
<dbReference type="AlphaFoldDB" id="A0A9X4SIF2"/>
<comment type="caution">
    <text evidence="7">The sequence shown here is derived from an EMBL/GenBank/DDBJ whole genome shotgun (WGS) entry which is preliminary data.</text>
</comment>
<dbReference type="SMART" id="SM00327">
    <property type="entry name" value="VWA"/>
    <property type="match status" value="1"/>
</dbReference>
<evidence type="ECO:0000256" key="1">
    <source>
        <dbReference type="ARBA" id="ARBA00004613"/>
    </source>
</evidence>
<dbReference type="Pfam" id="PF17802">
    <property type="entry name" value="SpaA"/>
    <property type="match status" value="1"/>
</dbReference>
<feature type="chain" id="PRO_5040803525" evidence="5">
    <location>
        <begin position="31"/>
        <end position="1232"/>
    </location>
</feature>
<dbReference type="EMBL" id="JAMWGI010000003">
    <property type="protein sequence ID" value="MDG6193595.1"/>
    <property type="molecule type" value="Genomic_DNA"/>
</dbReference>
<keyword evidence="4" id="KW-0472">Membrane</keyword>
<dbReference type="InterPro" id="IPR036465">
    <property type="entry name" value="vWFA_dom_sf"/>
</dbReference>
<keyword evidence="4" id="KW-1133">Transmembrane helix</keyword>
<dbReference type="InterPro" id="IPR049319">
    <property type="entry name" value="GBS104-like_Ig"/>
</dbReference>
<evidence type="ECO:0000259" key="6">
    <source>
        <dbReference type="PROSITE" id="PS50234"/>
    </source>
</evidence>
<dbReference type="InterPro" id="IPR033764">
    <property type="entry name" value="Sdr_B"/>
</dbReference>
<gene>
    <name evidence="7" type="ORF">NF708_06210</name>
</gene>
<dbReference type="SUPFAM" id="SSF53300">
    <property type="entry name" value="vWA-like"/>
    <property type="match status" value="1"/>
</dbReference>
<dbReference type="GO" id="GO:0005576">
    <property type="term" value="C:extracellular region"/>
    <property type="evidence" value="ECO:0007669"/>
    <property type="project" value="UniProtKB-SubCell"/>
</dbReference>
<dbReference type="Pfam" id="PF17210">
    <property type="entry name" value="SdrD_B"/>
    <property type="match status" value="1"/>
</dbReference>
<feature type="signal peptide" evidence="5">
    <location>
        <begin position="1"/>
        <end position="30"/>
    </location>
</feature>
<sequence>MNLKRKRMKKMMMGLATFALVFNSFAPVFAETIDDSVPVDPVKETNFFPKITTPKIDVNPIDPFTYVNDDTGIYPTHHTQNYTNNDNSDNIQNFDFSKENSEVTPTENVLGAGAMDFENGYHSYNDAYVKKIVIPTGDPNNFKIQLDVIGKALKETQPVDVALVLDKSSSMNSDIYGNQYGSPSRWELLQSAVKDFSEQLLDSSNKGMIRLGISNFGSDYVWQQTTDLFANIGTFSNGTAFTDNPTEYMDNPLIKSHPGTGSGTPTFMGLDAGYKMLSDSKYGAREDAKKVVIVLTDGVPTFAPDLQSYSNGLDSRNVQVKQDNQDYDNYQMTRDWKGDGTEGPHNASIIEDNKDYILKRSSQFPDIIKYSIGFATGSNALEILRALGPDGYYSAANEEDLIDALNQLKNRLSNSIQNGIVTDPMSEFVTYKGNPELSALKVENGALTEIKQGAANFPAYASEVQVVPENNQVTLNSLNFGGTDTEKDGIRLTYNVELKEEYRDGKFYPANAATYLLNQKTPEGNVDYFAVPSVKNLSKPKPLTPPVKYVSDSDESLVDSDTLTDIHEKYLYTLEGEFLELPTFDESKVLKDWQLTDSTPAGITFDAVSSIKAYAWDGSTKGENLTASFDYSMANGVLTIKAKPELLKDPKMYEQIHKVRFEIGARVTDESKVERDENGKVHIVNHTKQSGHYYDDTTFDDPSNDVVTTVDKDTENALKVSKEVDKNLTENGTVDPVDTTKNRLQPITYTINAANTSATSSMDKVRILDVLPFNKDERQTSFNAQGTAHVLSAQLVDANGDAVKGARLYYKDPSQAETNTKLDPNSLPQSATDLAAKGWLAYDDSDASVLEKTSAILVDVDNIPANTTYALKITVEHKDNVGADLINNATVNSIVNQEQTTNNVETKIYGRELSGYVWYDDNYDGLKDDAEAPVKDIAVKLYRTSLENPNYKDQLVTENVKGEKFIDDKGNSLIKTDDKGFYTFSNLSEGHYIAEFEINGQLQTKEYQVTKFMADSSNSDAKNSKVKAEEDRITAQNPVKGSDWNDVGATLKDLDTVIKPKDGLQELPYNNLGLNRSAHLDIFKTNILGNGLAGAKFAIYRGDLKEIPADGEQNADFIGTYETDKTGNLNVDQNLFAGYDANHNPISQTYTVFEIKAPDGYELLKNPVTFTVSEGDQTINLKIKDDAESILPFTGGKAGIGLLIALSLVVLGMIGLGGGLIYRRTKNNKEAA</sequence>
<dbReference type="PROSITE" id="PS50234">
    <property type="entry name" value="VWFA"/>
    <property type="match status" value="1"/>
</dbReference>
<dbReference type="RefSeq" id="WP_279363282.1">
    <property type="nucleotide sequence ID" value="NZ_JAMWGA010000003.1"/>
</dbReference>
<feature type="domain" description="VWFA" evidence="6">
    <location>
        <begin position="160"/>
        <end position="412"/>
    </location>
</feature>
<dbReference type="InterPro" id="IPR002035">
    <property type="entry name" value="VWF_A"/>
</dbReference>
<keyword evidence="3 5" id="KW-0732">Signal</keyword>
<accession>A0A9X4SIF2</accession>
<proteinExistence type="predicted"/>
<protein>
    <submittedName>
        <fullName evidence="7">SpaA isopeptide-forming pilin-related protein</fullName>
    </submittedName>
</protein>
<dbReference type="InterPro" id="IPR013783">
    <property type="entry name" value="Ig-like_fold"/>
</dbReference>
<dbReference type="Gene3D" id="2.60.40.2110">
    <property type="match status" value="1"/>
</dbReference>
<dbReference type="Pfam" id="PF21426">
    <property type="entry name" value="GBS104-like_Ig"/>
    <property type="match status" value="1"/>
</dbReference>
<evidence type="ECO:0000256" key="4">
    <source>
        <dbReference type="SAM" id="Phobius"/>
    </source>
</evidence>
<dbReference type="SUPFAM" id="SSF117074">
    <property type="entry name" value="Hypothetical protein PA1324"/>
    <property type="match status" value="1"/>
</dbReference>
<reference evidence="7" key="1">
    <citation type="submission" date="2022-06" db="EMBL/GenBank/DDBJ databases">
        <title>Lactococcus from bovine mastitis in China.</title>
        <authorList>
            <person name="Lin Y."/>
            <person name="Han B."/>
        </authorList>
    </citation>
    <scope>NUCLEOTIDE SEQUENCE</scope>
    <source>
        <strain evidence="7">Hebei-B-39</strain>
    </source>
</reference>
<keyword evidence="2" id="KW-0964">Secreted</keyword>
<comment type="subcellular location">
    <subcellularLocation>
        <location evidence="1">Secreted</location>
    </subcellularLocation>
</comment>
<evidence type="ECO:0000256" key="5">
    <source>
        <dbReference type="SAM" id="SignalP"/>
    </source>
</evidence>
<keyword evidence="4" id="KW-0812">Transmembrane</keyword>
<name>A0A9X4SIF2_9LACT</name>
<dbReference type="InterPro" id="IPR041033">
    <property type="entry name" value="SpaA_PFL_dom_1"/>
</dbReference>
<evidence type="ECO:0000256" key="3">
    <source>
        <dbReference type="ARBA" id="ARBA00022729"/>
    </source>
</evidence>
<evidence type="ECO:0000256" key="2">
    <source>
        <dbReference type="ARBA" id="ARBA00022525"/>
    </source>
</evidence>
<dbReference type="Gene3D" id="3.40.50.410">
    <property type="entry name" value="von Willebrand factor, type A domain"/>
    <property type="match status" value="1"/>
</dbReference>
<feature type="transmembrane region" description="Helical" evidence="4">
    <location>
        <begin position="1198"/>
        <end position="1222"/>
    </location>
</feature>
<dbReference type="Gene3D" id="2.60.40.10">
    <property type="entry name" value="Immunoglobulins"/>
    <property type="match status" value="2"/>
</dbReference>
<dbReference type="Proteomes" id="UP001153203">
    <property type="component" value="Unassembled WGS sequence"/>
</dbReference>
<dbReference type="Pfam" id="PF00092">
    <property type="entry name" value="VWA"/>
    <property type="match status" value="1"/>
</dbReference>
<evidence type="ECO:0000313" key="7">
    <source>
        <dbReference type="EMBL" id="MDG6193595.1"/>
    </source>
</evidence>
<organism evidence="7 8">
    <name type="scientific">Lactococcus formosensis</name>
    <dbReference type="NCBI Taxonomy" id="1281486"/>
    <lineage>
        <taxon>Bacteria</taxon>
        <taxon>Bacillati</taxon>
        <taxon>Bacillota</taxon>
        <taxon>Bacilli</taxon>
        <taxon>Lactobacillales</taxon>
        <taxon>Streptococcaceae</taxon>
        <taxon>Lactococcus</taxon>
    </lineage>
</organism>